<reference evidence="3 4" key="1">
    <citation type="submission" date="2023-11" db="EMBL/GenBank/DDBJ databases">
        <authorList>
            <person name="Xu M."/>
            <person name="Jiang T."/>
        </authorList>
    </citation>
    <scope>NUCLEOTIDE SEQUENCE [LARGE SCALE GENOMIC DNA]</scope>
    <source>
        <strain evidence="3 4">SD</strain>
    </source>
</reference>
<dbReference type="Proteomes" id="UP001277761">
    <property type="component" value="Unassembled WGS sequence"/>
</dbReference>
<dbReference type="HAMAP" id="MF_00163">
    <property type="entry name" value="Pep_deformylase"/>
    <property type="match status" value="1"/>
</dbReference>
<evidence type="ECO:0000256" key="1">
    <source>
        <dbReference type="ARBA" id="ARBA00010759"/>
    </source>
</evidence>
<sequence>MAEVETESAGQLEAAADARRRTARAMIRQWGDPVLTTTAREVTVFDDALRDELDAMGRLMHQAQGVGLAANQVGTLHRVLVYAVDGGEGPVRSLVNPVVEWHGEDVEVGPEGCLSLTGVDLEVERFVHLRVRAQDGYGDPIVVEASGFEARVIQHEMDHLDGVLILDRAARSQRKQALRTLREQARDAA</sequence>
<accession>A0ABU4VI24</accession>
<evidence type="ECO:0000313" key="4">
    <source>
        <dbReference type="Proteomes" id="UP001277761"/>
    </source>
</evidence>
<dbReference type="NCBIfam" id="TIGR00079">
    <property type="entry name" value="pept_deformyl"/>
    <property type="match status" value="1"/>
</dbReference>
<dbReference type="Gene3D" id="3.90.45.10">
    <property type="entry name" value="Peptide deformylase"/>
    <property type="match status" value="1"/>
</dbReference>
<dbReference type="PRINTS" id="PR01576">
    <property type="entry name" value="PDEFORMYLASE"/>
</dbReference>
<comment type="similarity">
    <text evidence="1 2">Belongs to the polypeptide deformylase family.</text>
</comment>
<dbReference type="PIRSF" id="PIRSF004749">
    <property type="entry name" value="Pep_def"/>
    <property type="match status" value="1"/>
</dbReference>
<comment type="function">
    <text evidence="2">Removes the formyl group from the N-terminal Met of newly synthesized proteins. Requires at least a dipeptide for an efficient rate of reaction. N-terminal L-methionine is a prerequisite for activity but the enzyme has broad specificity at other positions.</text>
</comment>
<dbReference type="InterPro" id="IPR036821">
    <property type="entry name" value="Peptide_deformylase_sf"/>
</dbReference>
<dbReference type="InterPro" id="IPR023635">
    <property type="entry name" value="Peptide_deformylase"/>
</dbReference>
<comment type="catalytic activity">
    <reaction evidence="2">
        <text>N-terminal N-formyl-L-methionyl-[peptide] + H2O = N-terminal L-methionyl-[peptide] + formate</text>
        <dbReference type="Rhea" id="RHEA:24420"/>
        <dbReference type="Rhea" id="RHEA-COMP:10639"/>
        <dbReference type="Rhea" id="RHEA-COMP:10640"/>
        <dbReference type="ChEBI" id="CHEBI:15377"/>
        <dbReference type="ChEBI" id="CHEBI:15740"/>
        <dbReference type="ChEBI" id="CHEBI:49298"/>
        <dbReference type="ChEBI" id="CHEBI:64731"/>
        <dbReference type="EC" id="3.5.1.88"/>
    </reaction>
</comment>
<name>A0ABU4VI24_9ACTN</name>
<proteinExistence type="inferred from homology"/>
<dbReference type="RefSeq" id="WP_319952633.1">
    <property type="nucleotide sequence ID" value="NZ_JAXAVX010000001.1"/>
</dbReference>
<feature type="binding site" evidence="2">
    <location>
        <position position="159"/>
    </location>
    <ligand>
        <name>Fe cation</name>
        <dbReference type="ChEBI" id="CHEBI:24875"/>
    </ligand>
</feature>
<protein>
    <recommendedName>
        <fullName evidence="2">Peptide deformylase</fullName>
        <shortName evidence="2">PDF</shortName>
        <ecNumber evidence="2">3.5.1.88</ecNumber>
    </recommendedName>
    <alternativeName>
        <fullName evidence="2">Polypeptide deformylase</fullName>
    </alternativeName>
</protein>
<keyword evidence="2" id="KW-0408">Iron</keyword>
<dbReference type="NCBIfam" id="NF001159">
    <property type="entry name" value="PRK00150.1-3"/>
    <property type="match status" value="1"/>
</dbReference>
<keyword evidence="4" id="KW-1185">Reference proteome</keyword>
<comment type="cofactor">
    <cofactor evidence="2">
        <name>Fe(2+)</name>
        <dbReference type="ChEBI" id="CHEBI:29033"/>
    </cofactor>
    <text evidence="2">Binds 1 Fe(2+) ion.</text>
</comment>
<keyword evidence="2 3" id="KW-0378">Hydrolase</keyword>
<gene>
    <name evidence="2 3" type="primary">def</name>
    <name evidence="3" type="ORF">SK069_02675</name>
</gene>
<dbReference type="SUPFAM" id="SSF56420">
    <property type="entry name" value="Peptide deformylase"/>
    <property type="match status" value="1"/>
</dbReference>
<dbReference type="Pfam" id="PF01327">
    <property type="entry name" value="Pep_deformylase"/>
    <property type="match status" value="1"/>
</dbReference>
<comment type="caution">
    <text evidence="3">The sequence shown here is derived from an EMBL/GenBank/DDBJ whole genome shotgun (WGS) entry which is preliminary data.</text>
</comment>
<evidence type="ECO:0000256" key="2">
    <source>
        <dbReference type="HAMAP-Rule" id="MF_00163"/>
    </source>
</evidence>
<dbReference type="CDD" id="cd00487">
    <property type="entry name" value="Pep_deformylase"/>
    <property type="match status" value="1"/>
</dbReference>
<evidence type="ECO:0000313" key="3">
    <source>
        <dbReference type="EMBL" id="MDX8150485.1"/>
    </source>
</evidence>
<dbReference type="PANTHER" id="PTHR10458">
    <property type="entry name" value="PEPTIDE DEFORMYLASE"/>
    <property type="match status" value="1"/>
</dbReference>
<keyword evidence="2" id="KW-0648">Protein biosynthesis</keyword>
<dbReference type="GO" id="GO:0042586">
    <property type="term" value="F:peptide deformylase activity"/>
    <property type="evidence" value="ECO:0007669"/>
    <property type="project" value="UniProtKB-EC"/>
</dbReference>
<feature type="binding site" evidence="2">
    <location>
        <position position="155"/>
    </location>
    <ligand>
        <name>Fe cation</name>
        <dbReference type="ChEBI" id="CHEBI:24875"/>
    </ligand>
</feature>
<feature type="active site" evidence="2">
    <location>
        <position position="156"/>
    </location>
</feature>
<organism evidence="3 4">
    <name type="scientific">Patulibacter brassicae</name>
    <dbReference type="NCBI Taxonomy" id="1705717"/>
    <lineage>
        <taxon>Bacteria</taxon>
        <taxon>Bacillati</taxon>
        <taxon>Actinomycetota</taxon>
        <taxon>Thermoleophilia</taxon>
        <taxon>Solirubrobacterales</taxon>
        <taxon>Patulibacteraceae</taxon>
        <taxon>Patulibacter</taxon>
    </lineage>
</organism>
<feature type="binding site" evidence="2">
    <location>
        <position position="113"/>
    </location>
    <ligand>
        <name>Fe cation</name>
        <dbReference type="ChEBI" id="CHEBI:24875"/>
    </ligand>
</feature>
<dbReference type="EMBL" id="JAXAVX010000001">
    <property type="protein sequence ID" value="MDX8150485.1"/>
    <property type="molecule type" value="Genomic_DNA"/>
</dbReference>
<keyword evidence="2" id="KW-0479">Metal-binding</keyword>
<dbReference type="EC" id="3.5.1.88" evidence="2"/>
<dbReference type="PANTHER" id="PTHR10458:SF22">
    <property type="entry name" value="PEPTIDE DEFORMYLASE"/>
    <property type="match status" value="1"/>
</dbReference>